<dbReference type="Gene3D" id="3.50.4.10">
    <property type="entry name" value="Hepatocyte Growth Factor"/>
    <property type="match status" value="1"/>
</dbReference>
<dbReference type="Pfam" id="PF11974">
    <property type="entry name" value="bMG3"/>
    <property type="match status" value="1"/>
</dbReference>
<dbReference type="InterPro" id="IPR008930">
    <property type="entry name" value="Terpenoid_cyclase/PrenylTrfase"/>
</dbReference>
<dbReference type="PROSITE" id="PS50948">
    <property type="entry name" value="PAN"/>
    <property type="match status" value="1"/>
</dbReference>
<dbReference type="SMART" id="SM01419">
    <property type="entry name" value="Thiol-ester_cl"/>
    <property type="match status" value="1"/>
</dbReference>
<evidence type="ECO:0000313" key="8">
    <source>
        <dbReference type="Proteomes" id="UP001220964"/>
    </source>
</evidence>
<dbReference type="SMART" id="SM00223">
    <property type="entry name" value="APPLE"/>
    <property type="match status" value="1"/>
</dbReference>
<dbReference type="InterPro" id="IPR011626">
    <property type="entry name" value="Alpha-macroglobulin_TED"/>
</dbReference>
<keyword evidence="3" id="KW-0677">Repeat</keyword>
<dbReference type="InterPro" id="IPR049120">
    <property type="entry name" value="A2M_bMG2"/>
</dbReference>
<dbReference type="Gene3D" id="2.60.40.1930">
    <property type="match status" value="1"/>
</dbReference>
<keyword evidence="8" id="KW-1185">Reference proteome</keyword>
<sequence length="1812" mass="195851">MRFSVLLAFVLSFLAGAAAAQSPVPERRLALIRDVDFPGGDIQTIFDSSLNACERACLSNASCMAFTYNTKSQACFPKRSAGEPAAYEGAFSGRVLVASPEALARGETRAAELDFLRDGDVSAAREVALDLTNKHVPGDWTVGELLRSAAEARQNGNIVSAYRFIGAATVLSDASDHWTEYARLAMAIDTDRDSDRREYRRRALSAAVNGYLRAPDGPMQHNALVVLAEALELNDRGRDMVPALRLAQAVVERQDTAEMLDEAVAKYGFRIVEHTVESDAASPRVCAEFSEDLVQAGVDYSTYVRVPEAELTVEPDQRRLCIEGVTHGERYRVTFREGLPAASGEEMIKDVTLNLYVRDRSPAVRFPGRNYILPATGQVNIPVETVNVETLELELKRVSDRSILRAIQEGYFGRPLSPWEERQFGEEMATSVWQGTGEVERELNRDMTTRLPLTDVVEGLDPGIYALKAAIPDADPYDTPAATQWFVVSDIGLATMAGADGLHVFTRSLGTAEPEAGVEITLLSRANAVLGETETDSQGYARVAPGLMNGTGGAAPAMVLAEAGDDLTFLSLTEPEFDLSDRGVEGREPAGPVDAYLTTDRGAYRAGETINATVLTRDAEAEAIEGLPLVAVLTRPDGVEYARAMSIDSAAGGHVFSFRTSGEVPRGAWRLDIHSDPDAPAIASESVLVEDFLPERIDFELDAGDAPLRPGEPNGLAIDADYLFGAPAGDLEVEGDVRLRATRTLEAWPDYVFGRYDTNIPAERWFFPSDIRTDADGETTVDLELPELAPHFRPMQADITVRIAEGSGRPVERRITHPVAPDGPVIGIKPNFDGTLAENTEASFSLIALDEMQARTGMEVHWTINRVETRYQWYSYDGYWDWEPITRRTTVAEGNATLGDAPATVTAPVEWGRYEIRVEAVGGDYIAASEDFNAGWYGGADASATPDLLEMSLDAESYDPGDTATVRVVPREAGKGLITVVSNRLIDMRPVDLAAGENIFELPVTDEWGAGAYVTVTAVKPMDAAEGHNPARSLGLAHAAVDPGEHALEVAFDGPDEVDPRGPMPVEVRVDGVAEGESAYVTIAAVDVGILNLTGFESPDPSGHYFGQRKLGMGFRDIYGRLIDGMNGSVGNVRSGGDFNPEAGMQAPPPTEELVAYFSGPLEVGADGYARTEFDLPSFNGTVKLMAVAWSKTGVGEADKEVLVRDPVVVTASLPRFMAPGDQSRLLLEIVHATGPAGRVGLDVQADGVKLNRAVPSGFDIEDQGKAVYSIPITAEAVGVQEIEVTLTTPGGKVLTKVLKLPVEVNDPVVSRVSRFELAAGDTFTFDSDVFSGFRNGTASATLAAGPIARMDAPGLLEALDRYPYGCTEQTTSRALPLLYLDQVAEAMGLDERRGLEERIAQAIDSVLTRQAPNGAFGLWRATSGDFWLDAYVTDFLSRAKARGHDVPDVAFRNALDNLRNRVNYAADFDDGGEAIAYALYVLAREGAASIGDLRYYADVKAQDFATPLAVAQVGAALAAYGDPTRADRMFGLAGKMIEMQAGDERHVWRADYGTRFRDRAAVLTLASEAGSEAVDLDALLDSIAPVNPDRYLSTQEKVWTLLATNALLEGEAFGDLTMDGAALDGPLVKVVEDDTAFNPIEVENTGDSATTITLTAFGVPETPGPASGKGYNIARRYFDMEGNPVQLSEVEQGTRLVAVLTVTPFAKSEARLIVDDPLPAGFEIDNPNLMRGGDLRALDWLELMDDARHTEFRQDRFIAAVDWRSEDEFRLGYIVRAVSPGSYHHPAASVEDMYRPEYRAVSEAGRVVVTE</sequence>
<dbReference type="PANTHER" id="PTHR40094">
    <property type="entry name" value="ALPHA-2-MACROGLOBULIN HOMOLOG"/>
    <property type="match status" value="1"/>
</dbReference>
<dbReference type="Gene3D" id="1.50.10.20">
    <property type="match status" value="1"/>
</dbReference>
<dbReference type="GO" id="GO:0006508">
    <property type="term" value="P:proteolysis"/>
    <property type="evidence" value="ECO:0007669"/>
    <property type="project" value="InterPro"/>
</dbReference>
<dbReference type="Pfam" id="PF00024">
    <property type="entry name" value="PAN_1"/>
    <property type="match status" value="1"/>
</dbReference>
<dbReference type="SMART" id="SM01360">
    <property type="entry name" value="A2M"/>
    <property type="match status" value="1"/>
</dbReference>
<evidence type="ECO:0000313" key="7">
    <source>
        <dbReference type="EMBL" id="MDF0601205.1"/>
    </source>
</evidence>
<dbReference type="RefSeq" id="WP_275567343.1">
    <property type="nucleotide sequence ID" value="NZ_JARGYC010000023.1"/>
</dbReference>
<dbReference type="InterPro" id="IPR001599">
    <property type="entry name" value="Macroglobln_a2"/>
</dbReference>
<dbReference type="PROSITE" id="PS50194">
    <property type="entry name" value="FILAMIN_REPEAT"/>
    <property type="match status" value="1"/>
</dbReference>
<dbReference type="Proteomes" id="UP001220964">
    <property type="component" value="Unassembled WGS sequence"/>
</dbReference>
<feature type="chain" id="PRO_5042132330" evidence="5">
    <location>
        <begin position="21"/>
        <end position="1812"/>
    </location>
</feature>
<keyword evidence="4" id="KW-1015">Disulfide bond</keyword>
<reference evidence="7" key="1">
    <citation type="submission" date="2023-03" db="EMBL/GenBank/DDBJ databases">
        <title>Multiphase analysis and comparison of six strains from genera Psychromarinibacter, Lutimaribacter, and Maritimibacter, including a novel species: Psychromarinibacter sediminicola sp. nov.</title>
        <authorList>
            <person name="Wang Y.-H."/>
            <person name="Ye M.-Q."/>
            <person name="Du Z.-J."/>
        </authorList>
    </citation>
    <scope>NUCLEOTIDE SEQUENCE</scope>
    <source>
        <strain evidence="7">C21-152</strain>
    </source>
</reference>
<comment type="caution">
    <text evidence="7">The sequence shown here is derived from an EMBL/GenBank/DDBJ whole genome shotgun (WGS) entry which is preliminary data.</text>
</comment>
<evidence type="ECO:0000256" key="3">
    <source>
        <dbReference type="ARBA" id="ARBA00022737"/>
    </source>
</evidence>
<dbReference type="EMBL" id="JARGYC010000023">
    <property type="protein sequence ID" value="MDF0601205.1"/>
    <property type="molecule type" value="Genomic_DNA"/>
</dbReference>
<feature type="signal peptide" evidence="5">
    <location>
        <begin position="1"/>
        <end position="20"/>
    </location>
</feature>
<evidence type="ECO:0000256" key="5">
    <source>
        <dbReference type="SAM" id="SignalP"/>
    </source>
</evidence>
<dbReference type="Pfam" id="PF17973">
    <property type="entry name" value="bMG10"/>
    <property type="match status" value="1"/>
</dbReference>
<dbReference type="Pfam" id="PF17962">
    <property type="entry name" value="bMG6"/>
    <property type="match status" value="1"/>
</dbReference>
<dbReference type="InterPro" id="IPR051802">
    <property type="entry name" value="YfhM-like"/>
</dbReference>
<dbReference type="SUPFAM" id="SSF48239">
    <property type="entry name" value="Terpenoid cyclases/Protein prenyltransferases"/>
    <property type="match status" value="1"/>
</dbReference>
<dbReference type="PIRSF" id="PIRSF038980">
    <property type="entry name" value="A2M_bac"/>
    <property type="match status" value="1"/>
</dbReference>
<dbReference type="PANTHER" id="PTHR40094:SF1">
    <property type="entry name" value="UBIQUITIN DOMAIN-CONTAINING PROTEIN"/>
    <property type="match status" value="1"/>
</dbReference>
<name>A0AAE3T8A3_9RHOB</name>
<dbReference type="InterPro" id="IPR041462">
    <property type="entry name" value="Bact_A2M_MG6"/>
</dbReference>
<feature type="domain" description="Apple" evidence="6">
    <location>
        <begin position="24"/>
        <end position="102"/>
    </location>
</feature>
<dbReference type="InterPro" id="IPR021868">
    <property type="entry name" value="Alpha_2_Macroglob_MG3"/>
</dbReference>
<evidence type="ECO:0000256" key="1">
    <source>
        <dbReference type="ARBA" id="ARBA00010556"/>
    </source>
</evidence>
<dbReference type="GO" id="GO:0004866">
    <property type="term" value="F:endopeptidase inhibitor activity"/>
    <property type="evidence" value="ECO:0007669"/>
    <property type="project" value="InterPro"/>
</dbReference>
<dbReference type="Pfam" id="PF21142">
    <property type="entry name" value="A2M_bMG2"/>
    <property type="match status" value="1"/>
</dbReference>
<dbReference type="Pfam" id="PF07678">
    <property type="entry name" value="TED_complement"/>
    <property type="match status" value="1"/>
</dbReference>
<dbReference type="InterPro" id="IPR026284">
    <property type="entry name" value="A2MG_proteobact"/>
</dbReference>
<dbReference type="SUPFAM" id="SSF57414">
    <property type="entry name" value="Hairpin loop containing domain-like"/>
    <property type="match status" value="1"/>
</dbReference>
<organism evidence="7 8">
    <name type="scientific">Psychromarinibacter sediminicola</name>
    <dbReference type="NCBI Taxonomy" id="3033385"/>
    <lineage>
        <taxon>Bacteria</taxon>
        <taxon>Pseudomonadati</taxon>
        <taxon>Pseudomonadota</taxon>
        <taxon>Alphaproteobacteria</taxon>
        <taxon>Rhodobacterales</taxon>
        <taxon>Paracoccaceae</taxon>
        <taxon>Psychromarinibacter</taxon>
    </lineage>
</organism>
<dbReference type="InterPro" id="IPR041203">
    <property type="entry name" value="Bact_A2M_MG5"/>
</dbReference>
<comment type="similarity">
    <text evidence="1">Belongs to the protease inhibitor I39 (alpha-2-macroglobulin) family. Bacterial alpha-2-macroglobulin subfamily.</text>
</comment>
<dbReference type="InterPro" id="IPR047565">
    <property type="entry name" value="Alpha-macroglob_thiol-ester_cl"/>
</dbReference>
<protein>
    <submittedName>
        <fullName evidence="7">Alpha-2-macroglobulin family protein</fullName>
    </submittedName>
</protein>
<dbReference type="InterPro" id="IPR003609">
    <property type="entry name" value="Pan_app"/>
</dbReference>
<dbReference type="CDD" id="cd01100">
    <property type="entry name" value="APPLE_Factor_XI_like"/>
    <property type="match status" value="1"/>
</dbReference>
<dbReference type="Pfam" id="PF07703">
    <property type="entry name" value="A2M_BRD"/>
    <property type="match status" value="1"/>
</dbReference>
<evidence type="ECO:0000256" key="2">
    <source>
        <dbReference type="ARBA" id="ARBA00022729"/>
    </source>
</evidence>
<dbReference type="Pfam" id="PF01835">
    <property type="entry name" value="MG2"/>
    <property type="match status" value="1"/>
</dbReference>
<keyword evidence="2 5" id="KW-0732">Signal</keyword>
<evidence type="ECO:0000256" key="4">
    <source>
        <dbReference type="ARBA" id="ARBA00023157"/>
    </source>
</evidence>
<dbReference type="InterPro" id="IPR011625">
    <property type="entry name" value="A2M_N_BRD"/>
</dbReference>
<dbReference type="InterPro" id="IPR041246">
    <property type="entry name" value="Bact_MG10"/>
</dbReference>
<evidence type="ECO:0000259" key="6">
    <source>
        <dbReference type="PROSITE" id="PS50948"/>
    </source>
</evidence>
<dbReference type="CDD" id="cd02891">
    <property type="entry name" value="A2M_like"/>
    <property type="match status" value="1"/>
</dbReference>
<dbReference type="SMART" id="SM01359">
    <property type="entry name" value="A2M_N_2"/>
    <property type="match status" value="1"/>
</dbReference>
<dbReference type="InterPro" id="IPR000177">
    <property type="entry name" value="Apple"/>
</dbReference>
<dbReference type="InterPro" id="IPR002890">
    <property type="entry name" value="MG2"/>
</dbReference>
<accession>A0AAE3T8A3</accession>
<gene>
    <name evidence="7" type="ORF">P1J78_10735</name>
</gene>
<dbReference type="Pfam" id="PF17972">
    <property type="entry name" value="bMG5"/>
    <property type="match status" value="1"/>
</dbReference>
<dbReference type="InterPro" id="IPR017868">
    <property type="entry name" value="Filamin/ABP280_repeat-like"/>
</dbReference>
<dbReference type="Pfam" id="PF00207">
    <property type="entry name" value="A2M"/>
    <property type="match status" value="1"/>
</dbReference>
<proteinExistence type="inferred from homology"/>
<dbReference type="GO" id="GO:0005615">
    <property type="term" value="C:extracellular space"/>
    <property type="evidence" value="ECO:0007669"/>
    <property type="project" value="InterPro"/>
</dbReference>